<sequence length="39" mass="4824">MYYKRYGYAIIKSKIMFRLQNRGFMIYSIRFIILVILSL</sequence>
<dbReference type="EMBL" id="GBRH01241564">
    <property type="protein sequence ID" value="JAD56331.1"/>
    <property type="molecule type" value="Transcribed_RNA"/>
</dbReference>
<keyword evidence="1" id="KW-1133">Transmembrane helix</keyword>
<protein>
    <submittedName>
        <fullName evidence="2">Uncharacterized protein</fullName>
    </submittedName>
</protein>
<accession>A0A0A9AYX4</accession>
<name>A0A0A9AYX4_ARUDO</name>
<reference evidence="2" key="2">
    <citation type="journal article" date="2015" name="Data Brief">
        <title>Shoot transcriptome of the giant reed, Arundo donax.</title>
        <authorList>
            <person name="Barrero R.A."/>
            <person name="Guerrero F.D."/>
            <person name="Moolhuijzen P."/>
            <person name="Goolsby J.A."/>
            <person name="Tidwell J."/>
            <person name="Bellgard S.E."/>
            <person name="Bellgard M.I."/>
        </authorList>
    </citation>
    <scope>NUCLEOTIDE SEQUENCE</scope>
    <source>
        <tissue evidence="2">Shoot tissue taken approximately 20 cm above the soil surface</tissue>
    </source>
</reference>
<proteinExistence type="predicted"/>
<evidence type="ECO:0000256" key="1">
    <source>
        <dbReference type="SAM" id="Phobius"/>
    </source>
</evidence>
<organism evidence="2">
    <name type="scientific">Arundo donax</name>
    <name type="common">Giant reed</name>
    <name type="synonym">Donax arundinaceus</name>
    <dbReference type="NCBI Taxonomy" id="35708"/>
    <lineage>
        <taxon>Eukaryota</taxon>
        <taxon>Viridiplantae</taxon>
        <taxon>Streptophyta</taxon>
        <taxon>Embryophyta</taxon>
        <taxon>Tracheophyta</taxon>
        <taxon>Spermatophyta</taxon>
        <taxon>Magnoliopsida</taxon>
        <taxon>Liliopsida</taxon>
        <taxon>Poales</taxon>
        <taxon>Poaceae</taxon>
        <taxon>PACMAD clade</taxon>
        <taxon>Arundinoideae</taxon>
        <taxon>Arundineae</taxon>
        <taxon>Arundo</taxon>
    </lineage>
</organism>
<reference evidence="2" key="1">
    <citation type="submission" date="2014-09" db="EMBL/GenBank/DDBJ databases">
        <authorList>
            <person name="Magalhaes I.L.F."/>
            <person name="Oliveira U."/>
            <person name="Santos F.R."/>
            <person name="Vidigal T.H.D.A."/>
            <person name="Brescovit A.D."/>
            <person name="Santos A.J."/>
        </authorList>
    </citation>
    <scope>NUCLEOTIDE SEQUENCE</scope>
    <source>
        <tissue evidence="2">Shoot tissue taken approximately 20 cm above the soil surface</tissue>
    </source>
</reference>
<keyword evidence="1" id="KW-0812">Transmembrane</keyword>
<evidence type="ECO:0000313" key="2">
    <source>
        <dbReference type="EMBL" id="JAD56331.1"/>
    </source>
</evidence>
<dbReference type="AlphaFoldDB" id="A0A0A9AYX4"/>
<keyword evidence="1" id="KW-0472">Membrane</keyword>
<feature type="transmembrane region" description="Helical" evidence="1">
    <location>
        <begin position="21"/>
        <end position="38"/>
    </location>
</feature>